<comment type="caution">
    <text evidence="5">The sequence shown here is derived from an EMBL/GenBank/DDBJ whole genome shotgun (WGS) entry which is preliminary data.</text>
</comment>
<feature type="domain" description="HTH luxR-type" evidence="4">
    <location>
        <begin position="286"/>
        <end position="349"/>
    </location>
</feature>
<dbReference type="PROSITE" id="PS50043">
    <property type="entry name" value="HTH_LUXR_2"/>
    <property type="match status" value="1"/>
</dbReference>
<dbReference type="Proteomes" id="UP001596074">
    <property type="component" value="Unassembled WGS sequence"/>
</dbReference>
<dbReference type="PROSITE" id="PS00622">
    <property type="entry name" value="HTH_LUXR_1"/>
    <property type="match status" value="1"/>
</dbReference>
<organism evidence="5 6">
    <name type="scientific">Actinomadura rugatobispora</name>
    <dbReference type="NCBI Taxonomy" id="1994"/>
    <lineage>
        <taxon>Bacteria</taxon>
        <taxon>Bacillati</taxon>
        <taxon>Actinomycetota</taxon>
        <taxon>Actinomycetes</taxon>
        <taxon>Streptosporangiales</taxon>
        <taxon>Thermomonosporaceae</taxon>
        <taxon>Actinomadura</taxon>
    </lineage>
</organism>
<evidence type="ECO:0000256" key="1">
    <source>
        <dbReference type="ARBA" id="ARBA00023015"/>
    </source>
</evidence>
<evidence type="ECO:0000313" key="5">
    <source>
        <dbReference type="EMBL" id="MFC5744735.1"/>
    </source>
</evidence>
<evidence type="ECO:0000259" key="4">
    <source>
        <dbReference type="PROSITE" id="PS50043"/>
    </source>
</evidence>
<dbReference type="SUPFAM" id="SSF46894">
    <property type="entry name" value="C-terminal effector domain of the bipartite response regulators"/>
    <property type="match status" value="1"/>
</dbReference>
<evidence type="ECO:0000313" key="6">
    <source>
        <dbReference type="Proteomes" id="UP001596074"/>
    </source>
</evidence>
<keyword evidence="2" id="KW-0238">DNA-binding</keyword>
<dbReference type="Pfam" id="PF00196">
    <property type="entry name" value="GerE"/>
    <property type="match status" value="1"/>
</dbReference>
<dbReference type="InterPro" id="IPR016032">
    <property type="entry name" value="Sig_transdc_resp-reg_C-effctor"/>
</dbReference>
<evidence type="ECO:0000256" key="3">
    <source>
        <dbReference type="ARBA" id="ARBA00023163"/>
    </source>
</evidence>
<keyword evidence="6" id="KW-1185">Reference proteome</keyword>
<dbReference type="InterPro" id="IPR036388">
    <property type="entry name" value="WH-like_DNA-bd_sf"/>
</dbReference>
<reference evidence="6" key="1">
    <citation type="journal article" date="2019" name="Int. J. Syst. Evol. Microbiol.">
        <title>The Global Catalogue of Microorganisms (GCM) 10K type strain sequencing project: providing services to taxonomists for standard genome sequencing and annotation.</title>
        <authorList>
            <consortium name="The Broad Institute Genomics Platform"/>
            <consortium name="The Broad Institute Genome Sequencing Center for Infectious Disease"/>
            <person name="Wu L."/>
            <person name="Ma J."/>
        </authorList>
    </citation>
    <scope>NUCLEOTIDE SEQUENCE [LARGE SCALE GENOMIC DNA]</scope>
    <source>
        <strain evidence="6">KCTC 42087</strain>
    </source>
</reference>
<name>A0ABW0ZUZ1_9ACTN</name>
<proteinExistence type="predicted"/>
<protein>
    <submittedName>
        <fullName evidence="5">Helix-turn-helix transcriptional regulator</fullName>
    </submittedName>
</protein>
<sequence>MTGGASAAVIGAAAEAGTNAELGTAISQWIGRVVPHDGYMLAAVDPVTGAGSFLAREHGYSPAAARRLTLGDRSEGEHPVTFERLVDGPHRAAVLNTDGPGPCRSPSMRAVMAGESVGSELRVALVGAGVTWGGLVLVRARRARPFSAVEAARVQRLGRSVVAAMKRYVSGRPLEPSSLDRPPGVLVVGADETVVAATPSVRDWIGELGTVPAAVSTAALVQPHALLESTVWNLTQATRGTGAPRLTRVPTRRGWIALRAQPMIGAGPGAVAVTIQPATGTELLPAMALWHGLSPRESAIVGHVLQGMATKQIARRLEVSPHTVNDYFKSIYRKTGVCAREELIARLLG</sequence>
<dbReference type="PRINTS" id="PR00038">
    <property type="entry name" value="HTHLUXR"/>
</dbReference>
<keyword evidence="3" id="KW-0804">Transcription</keyword>
<dbReference type="EMBL" id="JBHSON010000004">
    <property type="protein sequence ID" value="MFC5744735.1"/>
    <property type="molecule type" value="Genomic_DNA"/>
</dbReference>
<gene>
    <name evidence="5" type="ORF">ACFPZN_03805</name>
</gene>
<dbReference type="PANTHER" id="PTHR44688:SF16">
    <property type="entry name" value="DNA-BINDING TRANSCRIPTIONAL ACTIVATOR DEVR_DOSR"/>
    <property type="match status" value="1"/>
</dbReference>
<dbReference type="Gene3D" id="1.10.10.10">
    <property type="entry name" value="Winged helix-like DNA-binding domain superfamily/Winged helix DNA-binding domain"/>
    <property type="match status" value="1"/>
</dbReference>
<dbReference type="PANTHER" id="PTHR44688">
    <property type="entry name" value="DNA-BINDING TRANSCRIPTIONAL ACTIVATOR DEVR_DOSR"/>
    <property type="match status" value="1"/>
</dbReference>
<accession>A0ABW0ZUZ1</accession>
<evidence type="ECO:0000256" key="2">
    <source>
        <dbReference type="ARBA" id="ARBA00023125"/>
    </source>
</evidence>
<dbReference type="InterPro" id="IPR000792">
    <property type="entry name" value="Tscrpt_reg_LuxR_C"/>
</dbReference>
<keyword evidence="1" id="KW-0805">Transcription regulation</keyword>
<dbReference type="SMART" id="SM00421">
    <property type="entry name" value="HTH_LUXR"/>
    <property type="match status" value="1"/>
</dbReference>
<dbReference type="CDD" id="cd06170">
    <property type="entry name" value="LuxR_C_like"/>
    <property type="match status" value="1"/>
</dbReference>